<reference evidence="3" key="1">
    <citation type="journal article" date="2019" name="Int. J. Syst. Evol. Microbiol.">
        <title>The Global Catalogue of Microorganisms (GCM) 10K type strain sequencing project: providing services to taxonomists for standard genome sequencing and annotation.</title>
        <authorList>
            <consortium name="The Broad Institute Genomics Platform"/>
            <consortium name="The Broad Institute Genome Sequencing Center for Infectious Disease"/>
            <person name="Wu L."/>
            <person name="Ma J."/>
        </authorList>
    </citation>
    <scope>NUCLEOTIDE SEQUENCE [LARGE SCALE GENOMIC DNA]</scope>
    <source>
        <strain evidence="3">JCM 16545</strain>
    </source>
</reference>
<evidence type="ECO:0000256" key="1">
    <source>
        <dbReference type="SAM" id="SignalP"/>
    </source>
</evidence>
<evidence type="ECO:0000313" key="2">
    <source>
        <dbReference type="EMBL" id="MFD2068773.1"/>
    </source>
</evidence>
<feature type="signal peptide" evidence="1">
    <location>
        <begin position="1"/>
        <end position="20"/>
    </location>
</feature>
<protein>
    <submittedName>
        <fullName evidence="2">Uncharacterized protein</fullName>
    </submittedName>
</protein>
<dbReference type="RefSeq" id="WP_229959251.1">
    <property type="nucleotide sequence ID" value="NZ_JAJJWI010000004.1"/>
</dbReference>
<evidence type="ECO:0000313" key="3">
    <source>
        <dbReference type="Proteomes" id="UP001597369"/>
    </source>
</evidence>
<keyword evidence="3" id="KW-1185">Reference proteome</keyword>
<feature type="chain" id="PRO_5045064672" evidence="1">
    <location>
        <begin position="21"/>
        <end position="71"/>
    </location>
</feature>
<organism evidence="2 3">
    <name type="scientific">Pontibacter silvestris</name>
    <dbReference type="NCBI Taxonomy" id="2305183"/>
    <lineage>
        <taxon>Bacteria</taxon>
        <taxon>Pseudomonadati</taxon>
        <taxon>Bacteroidota</taxon>
        <taxon>Cytophagia</taxon>
        <taxon>Cytophagales</taxon>
        <taxon>Hymenobacteraceae</taxon>
        <taxon>Pontibacter</taxon>
    </lineage>
</organism>
<gene>
    <name evidence="2" type="ORF">ACFSKU_17920</name>
</gene>
<comment type="caution">
    <text evidence="2">The sequence shown here is derived from an EMBL/GenBank/DDBJ whole genome shotgun (WGS) entry which is preliminary data.</text>
</comment>
<sequence>MLKCRSFLLPLFCLVLLLGAESCQRKGIPCPKPTGKRNRVSMKDQAGHGFEAIKVPTDKNGRVKKRKKLLF</sequence>
<accession>A0ABW4X2P1</accession>
<name>A0ABW4X2P1_9BACT</name>
<keyword evidence="1" id="KW-0732">Signal</keyword>
<proteinExistence type="predicted"/>
<dbReference type="Proteomes" id="UP001597369">
    <property type="component" value="Unassembled WGS sequence"/>
</dbReference>
<dbReference type="EMBL" id="JBHUHV010000054">
    <property type="protein sequence ID" value="MFD2068773.1"/>
    <property type="molecule type" value="Genomic_DNA"/>
</dbReference>